<reference evidence="1" key="1">
    <citation type="submission" date="2020-11" db="EMBL/GenBank/DDBJ databases">
        <authorList>
            <person name="Tran Van P."/>
        </authorList>
    </citation>
    <scope>NUCLEOTIDE SEQUENCE</scope>
</reference>
<dbReference type="OrthoDB" id="1043111at2759"/>
<sequence>MSERLDWETALQLPLGKTSVMHLVPRENLPEPNSQERILSQPHGLDVNINDKKAKTGAVGAVVPVAPYYKPDQLGFVNELFGCSHITIIQNRDTLYT</sequence>
<accession>A0A7R9QMG7</accession>
<name>A0A7R9QMG7_9ACAR</name>
<dbReference type="EMBL" id="OC918619">
    <property type="protein sequence ID" value="CAD7649738.1"/>
    <property type="molecule type" value="Genomic_DNA"/>
</dbReference>
<keyword evidence="2" id="KW-1185">Reference proteome</keyword>
<protein>
    <submittedName>
        <fullName evidence="1">Uncharacterized protein</fullName>
    </submittedName>
</protein>
<dbReference type="AlphaFoldDB" id="A0A7R9QMG7"/>
<evidence type="ECO:0000313" key="1">
    <source>
        <dbReference type="EMBL" id="CAD7649738.1"/>
    </source>
</evidence>
<proteinExistence type="predicted"/>
<dbReference type="Proteomes" id="UP000728032">
    <property type="component" value="Unassembled WGS sequence"/>
</dbReference>
<dbReference type="EMBL" id="CAJPVJ010003794">
    <property type="protein sequence ID" value="CAG2167948.1"/>
    <property type="molecule type" value="Genomic_DNA"/>
</dbReference>
<gene>
    <name evidence="1" type="ORF">ONB1V03_LOCUS7442</name>
</gene>
<organism evidence="1">
    <name type="scientific">Oppiella nova</name>
    <dbReference type="NCBI Taxonomy" id="334625"/>
    <lineage>
        <taxon>Eukaryota</taxon>
        <taxon>Metazoa</taxon>
        <taxon>Ecdysozoa</taxon>
        <taxon>Arthropoda</taxon>
        <taxon>Chelicerata</taxon>
        <taxon>Arachnida</taxon>
        <taxon>Acari</taxon>
        <taxon>Acariformes</taxon>
        <taxon>Sarcoptiformes</taxon>
        <taxon>Oribatida</taxon>
        <taxon>Brachypylina</taxon>
        <taxon>Oppioidea</taxon>
        <taxon>Oppiidae</taxon>
        <taxon>Oppiella</taxon>
    </lineage>
</organism>
<evidence type="ECO:0000313" key="2">
    <source>
        <dbReference type="Proteomes" id="UP000728032"/>
    </source>
</evidence>